<protein>
    <recommendedName>
        <fullName evidence="3">Lipoprotein</fullName>
    </recommendedName>
</protein>
<evidence type="ECO:0000313" key="1">
    <source>
        <dbReference type="EMBL" id="AKU91149.1"/>
    </source>
</evidence>
<proteinExistence type="predicted"/>
<reference evidence="1 2" key="1">
    <citation type="submission" date="2015-08" db="EMBL/GenBank/DDBJ databases">
        <authorList>
            <person name="Babu N.S."/>
            <person name="Beckwith C.J."/>
            <person name="Beseler K.G."/>
            <person name="Brison A."/>
            <person name="Carone J.V."/>
            <person name="Caskin T.P."/>
            <person name="Diamond M."/>
            <person name="Durham M.E."/>
            <person name="Foxe J.M."/>
            <person name="Go M."/>
            <person name="Henderson B.A."/>
            <person name="Jones I.B."/>
            <person name="McGettigan J.A."/>
            <person name="Micheletti S.J."/>
            <person name="Nasrallah M.E."/>
            <person name="Ortiz D."/>
            <person name="Piller C.R."/>
            <person name="Privatt S.R."/>
            <person name="Schneider S.L."/>
            <person name="Sharp S."/>
            <person name="Smith T.C."/>
            <person name="Stanton J.D."/>
            <person name="Ullery H.E."/>
            <person name="Wilson R.J."/>
            <person name="Serrano M.G."/>
            <person name="Buck G."/>
            <person name="Lee V."/>
            <person name="Wang Y."/>
            <person name="Carvalho R."/>
            <person name="Voegtly L."/>
            <person name="Shi R."/>
            <person name="Duckworth R."/>
            <person name="Johnson A."/>
            <person name="Loviza R."/>
            <person name="Walstead R."/>
            <person name="Shah Z."/>
            <person name="Kiflezghi M."/>
            <person name="Wade K."/>
            <person name="Ball S.L."/>
            <person name="Bradley K.W."/>
            <person name="Asai D.J."/>
            <person name="Bowman C.A."/>
            <person name="Russell D.A."/>
            <person name="Pope W.H."/>
            <person name="Jacobs-Sera D."/>
            <person name="Hendrix R.W."/>
            <person name="Hatfull G.F."/>
        </authorList>
    </citation>
    <scope>NUCLEOTIDE SEQUENCE [LARGE SCALE GENOMIC DNA]</scope>
    <source>
        <strain evidence="1 2">DSM 27710</strain>
    </source>
</reference>
<gene>
    <name evidence="1" type="ORF">AKJ08_1536</name>
</gene>
<dbReference type="AlphaFoldDB" id="A0A0K1PDF6"/>
<evidence type="ECO:0008006" key="3">
    <source>
        <dbReference type="Google" id="ProtNLM"/>
    </source>
</evidence>
<keyword evidence="2" id="KW-1185">Reference proteome</keyword>
<dbReference type="OrthoDB" id="5503854at2"/>
<dbReference type="PROSITE" id="PS51257">
    <property type="entry name" value="PROKAR_LIPOPROTEIN"/>
    <property type="match status" value="1"/>
</dbReference>
<dbReference type="Proteomes" id="UP000055590">
    <property type="component" value="Chromosome"/>
</dbReference>
<dbReference type="RefSeq" id="WP_157370553.1">
    <property type="nucleotide sequence ID" value="NZ_CP012332.1"/>
</dbReference>
<dbReference type="KEGG" id="vin:AKJ08_1536"/>
<accession>A0A0K1PDF6</accession>
<organism evidence="1 2">
    <name type="scientific">Vulgatibacter incomptus</name>
    <dbReference type="NCBI Taxonomy" id="1391653"/>
    <lineage>
        <taxon>Bacteria</taxon>
        <taxon>Pseudomonadati</taxon>
        <taxon>Myxococcota</taxon>
        <taxon>Myxococcia</taxon>
        <taxon>Myxococcales</taxon>
        <taxon>Cystobacterineae</taxon>
        <taxon>Vulgatibacteraceae</taxon>
        <taxon>Vulgatibacter</taxon>
    </lineage>
</organism>
<sequence length="297" mass="31544">MQKKLLFPLMAAAVVGCGDPIAAGTYRGEPLVRLHGTLVGDAGTSSIRHPYLAIVWFNISDLSMGEPEAVTILAPISAGPLSREFTVDLWDPPPRKAIGTSYGSEMALGVAVAIDDVDGNGRVEIDPLTNTIAPPDLAFGGAFSQWLIFVGSTGRAECQEIAFGKQGVVPGVYLTSTDECSAPFPLLSKDTPLEISMFPPASDLSTVPGAEGDPEGPDCSAECGQPGEPYWCKEEIIIVPCIEGICVRDEERFAKCVERHCSGDWSSSCITSLCEKEAAAYENCIVKSCSMNTFCKP</sequence>
<evidence type="ECO:0000313" key="2">
    <source>
        <dbReference type="Proteomes" id="UP000055590"/>
    </source>
</evidence>
<name>A0A0K1PDF6_9BACT</name>
<dbReference type="STRING" id="1391653.AKJ08_1536"/>
<dbReference type="EMBL" id="CP012332">
    <property type="protein sequence ID" value="AKU91149.1"/>
    <property type="molecule type" value="Genomic_DNA"/>
</dbReference>